<organism evidence="1 2">
    <name type="scientific">Roseicella frigidaeris</name>
    <dbReference type="NCBI Taxonomy" id="2230885"/>
    <lineage>
        <taxon>Bacteria</taxon>
        <taxon>Pseudomonadati</taxon>
        <taxon>Pseudomonadota</taxon>
        <taxon>Alphaproteobacteria</taxon>
        <taxon>Acetobacterales</taxon>
        <taxon>Roseomonadaceae</taxon>
        <taxon>Roseicella</taxon>
    </lineage>
</organism>
<dbReference type="EMBL" id="QLIX01000004">
    <property type="protein sequence ID" value="RAI59434.1"/>
    <property type="molecule type" value="Genomic_DNA"/>
</dbReference>
<dbReference type="Gene3D" id="3.40.50.1820">
    <property type="entry name" value="alpha/beta hydrolase"/>
    <property type="match status" value="1"/>
</dbReference>
<dbReference type="SUPFAM" id="SSF53474">
    <property type="entry name" value="alpha/beta-Hydrolases"/>
    <property type="match status" value="1"/>
</dbReference>
<sequence length="360" mass="37845">MYFILCVAGFGPLRAEPSRIPLLDPGAVPHLGPEGREDYARFLLQATPRAFALSPDGAWGWAAALPDAAITAARALELCGSWGGKDCKIYAEDLAVVWPGLERPAPPPGPPQPVAAGPGWSLVPDGRFLWQGPGAARGAYVWAHGRAAGGQDSRGSQPQPHVRVFNNVGYDVFRFDRDPATDETDLAATWLRGALRSLRAQGYGRVVIGGQSRGAWNALQALDTPGLVDGVVAIAPAAHGAAGSPAWAWALDDLQQVVAAARSPAARVAVASFAEDEFDPDPERRAALFRRLNAPQVGGLLFLDRPAEVTGHGGGADARFTLRYGACLLDFVEGRTTGCGEAAPDRRAPDALLAARATGR</sequence>
<evidence type="ECO:0000313" key="1">
    <source>
        <dbReference type="EMBL" id="RAI59434.1"/>
    </source>
</evidence>
<dbReference type="OrthoDB" id="7252882at2"/>
<comment type="caution">
    <text evidence="1">The sequence shown here is derived from an EMBL/GenBank/DDBJ whole genome shotgun (WGS) entry which is preliminary data.</text>
</comment>
<evidence type="ECO:0000313" key="2">
    <source>
        <dbReference type="Proteomes" id="UP000249065"/>
    </source>
</evidence>
<protein>
    <recommendedName>
        <fullName evidence="3">Alpha/beta hydrolase</fullName>
    </recommendedName>
</protein>
<reference evidence="2" key="1">
    <citation type="submission" date="2018-06" db="EMBL/GenBank/DDBJ databases">
        <authorList>
            <person name="Khan S.A."/>
        </authorList>
    </citation>
    <scope>NUCLEOTIDE SEQUENCE [LARGE SCALE GENOMIC DNA]</scope>
    <source>
        <strain evidence="2">DB-1506</strain>
    </source>
</reference>
<evidence type="ECO:0008006" key="3">
    <source>
        <dbReference type="Google" id="ProtNLM"/>
    </source>
</evidence>
<accession>A0A327MBA3</accession>
<dbReference type="InterPro" id="IPR029058">
    <property type="entry name" value="AB_hydrolase_fold"/>
</dbReference>
<gene>
    <name evidence="1" type="ORF">DOO78_07455</name>
</gene>
<name>A0A327MBA3_9PROT</name>
<dbReference type="AlphaFoldDB" id="A0A327MBA3"/>
<dbReference type="RefSeq" id="WP_111469122.1">
    <property type="nucleotide sequence ID" value="NZ_QLIX01000004.1"/>
</dbReference>
<keyword evidence="2" id="KW-1185">Reference proteome</keyword>
<proteinExistence type="predicted"/>
<dbReference type="Proteomes" id="UP000249065">
    <property type="component" value="Unassembled WGS sequence"/>
</dbReference>